<evidence type="ECO:0000256" key="11">
    <source>
        <dbReference type="PROSITE-ProRule" id="PRU00042"/>
    </source>
</evidence>
<evidence type="ECO:0000256" key="3">
    <source>
        <dbReference type="ARBA" id="ARBA00022737"/>
    </source>
</evidence>
<dbReference type="InterPro" id="IPR013087">
    <property type="entry name" value="Znf_C2H2_type"/>
</dbReference>
<dbReference type="GO" id="GO:0055059">
    <property type="term" value="P:asymmetric neuroblast division"/>
    <property type="evidence" value="ECO:0007669"/>
    <property type="project" value="UniProtKB-ARBA"/>
</dbReference>
<dbReference type="FunFam" id="3.30.160.60:FF:000130">
    <property type="entry name" value="Spalt-like transcription factor 4"/>
    <property type="match status" value="1"/>
</dbReference>
<evidence type="ECO:0000313" key="14">
    <source>
        <dbReference type="EMBL" id="CAG6750699.1"/>
    </source>
</evidence>
<dbReference type="GO" id="GO:0060562">
    <property type="term" value="P:epithelial tube morphogenesis"/>
    <property type="evidence" value="ECO:0007669"/>
    <property type="project" value="UniProtKB-ARBA"/>
</dbReference>
<keyword evidence="8" id="KW-0804">Transcription</keyword>
<dbReference type="Gene3D" id="3.30.160.60">
    <property type="entry name" value="Classic Zinc Finger"/>
    <property type="match status" value="4"/>
</dbReference>
<dbReference type="FunFam" id="3.30.160.60:FF:000043">
    <property type="entry name" value="Scratch family zinc finger 2"/>
    <property type="match status" value="1"/>
</dbReference>
<feature type="domain" description="C2H2-type" evidence="13">
    <location>
        <begin position="272"/>
        <end position="299"/>
    </location>
</feature>
<evidence type="ECO:0000256" key="8">
    <source>
        <dbReference type="ARBA" id="ARBA00023163"/>
    </source>
</evidence>
<keyword evidence="2" id="KW-0479">Metal-binding</keyword>
<dbReference type="GO" id="GO:2000177">
    <property type="term" value="P:regulation of neural precursor cell proliferation"/>
    <property type="evidence" value="ECO:0007669"/>
    <property type="project" value="UniProtKB-ARBA"/>
</dbReference>
<keyword evidence="4 11" id="KW-0863">Zinc-finger</keyword>
<dbReference type="PROSITE" id="PS50157">
    <property type="entry name" value="ZINC_FINGER_C2H2_2"/>
    <property type="match status" value="5"/>
</dbReference>
<dbReference type="Pfam" id="PF00096">
    <property type="entry name" value="zf-C2H2"/>
    <property type="match status" value="4"/>
</dbReference>
<accession>A0A8D8ZPA2</accession>
<feature type="domain" description="C2H2-type" evidence="13">
    <location>
        <begin position="218"/>
        <end position="240"/>
    </location>
</feature>
<dbReference type="FunFam" id="3.30.160.60:FF:000322">
    <property type="entry name" value="GDNF-inducible zinc finger protein 1"/>
    <property type="match status" value="1"/>
</dbReference>
<dbReference type="GO" id="GO:0000978">
    <property type="term" value="F:RNA polymerase II cis-regulatory region sequence-specific DNA binding"/>
    <property type="evidence" value="ECO:0007669"/>
    <property type="project" value="TreeGrafter"/>
</dbReference>
<evidence type="ECO:0000256" key="1">
    <source>
        <dbReference type="ARBA" id="ARBA00004123"/>
    </source>
</evidence>
<dbReference type="SUPFAM" id="SSF57667">
    <property type="entry name" value="beta-beta-alpha zinc fingers"/>
    <property type="match status" value="3"/>
</dbReference>
<protein>
    <submittedName>
        <fullName evidence="14">Transcriptional repressor scratch 1</fullName>
    </submittedName>
</protein>
<dbReference type="GO" id="GO:0007417">
    <property type="term" value="P:central nervous system development"/>
    <property type="evidence" value="ECO:0007669"/>
    <property type="project" value="UniProtKB-ARBA"/>
</dbReference>
<dbReference type="EMBL" id="HBUF01527637">
    <property type="protein sequence ID" value="CAG6750699.1"/>
    <property type="molecule type" value="Transcribed_RNA"/>
</dbReference>
<proteinExistence type="inferred from homology"/>
<comment type="similarity">
    <text evidence="10">Belongs to the snail C2H2-type zinc-finger protein family.</text>
</comment>
<dbReference type="PANTHER" id="PTHR24388:SF100">
    <property type="entry name" value="ZINC FINGER PROTEIN 423"/>
    <property type="match status" value="1"/>
</dbReference>
<keyword evidence="6" id="KW-0805">Transcription regulation</keyword>
<dbReference type="GO" id="GO:0000981">
    <property type="term" value="F:DNA-binding transcription factor activity, RNA polymerase II-specific"/>
    <property type="evidence" value="ECO:0007669"/>
    <property type="project" value="TreeGrafter"/>
</dbReference>
<feature type="domain" description="C2H2-type" evidence="13">
    <location>
        <begin position="244"/>
        <end position="271"/>
    </location>
</feature>
<evidence type="ECO:0000256" key="9">
    <source>
        <dbReference type="ARBA" id="ARBA00023242"/>
    </source>
</evidence>
<evidence type="ECO:0000256" key="7">
    <source>
        <dbReference type="ARBA" id="ARBA00023125"/>
    </source>
</evidence>
<dbReference type="InterPro" id="IPR050527">
    <property type="entry name" value="Snail/Krueppel_Znf"/>
</dbReference>
<dbReference type="AlphaFoldDB" id="A0A8D8ZPA2"/>
<feature type="region of interest" description="Disordered" evidence="12">
    <location>
        <begin position="24"/>
        <end position="131"/>
    </location>
</feature>
<feature type="domain" description="C2H2-type" evidence="13">
    <location>
        <begin position="187"/>
        <end position="214"/>
    </location>
</feature>
<evidence type="ECO:0000256" key="5">
    <source>
        <dbReference type="ARBA" id="ARBA00022833"/>
    </source>
</evidence>
<dbReference type="FunFam" id="3.30.160.60:FF:000207">
    <property type="entry name" value="zinc finger protein SNAI2"/>
    <property type="match status" value="1"/>
</dbReference>
<evidence type="ECO:0000256" key="6">
    <source>
        <dbReference type="ARBA" id="ARBA00023015"/>
    </source>
</evidence>
<keyword evidence="7" id="KW-0238">DNA-binding</keyword>
<keyword evidence="5" id="KW-0862">Zinc</keyword>
<dbReference type="GO" id="GO:0005634">
    <property type="term" value="C:nucleus"/>
    <property type="evidence" value="ECO:0007669"/>
    <property type="project" value="UniProtKB-SubCell"/>
</dbReference>
<dbReference type="SMART" id="SM00355">
    <property type="entry name" value="ZnF_C2H2"/>
    <property type="match status" value="5"/>
</dbReference>
<evidence type="ECO:0000256" key="12">
    <source>
        <dbReference type="SAM" id="MobiDB-lite"/>
    </source>
</evidence>
<sequence>MPRAFLISRKKVDDSFEQLVKASDTLEEEDTIKATFSHPSNDPPATPPSNQYDLDSSDLDDDDDDPRLQINEDDDAMSDPAASNSSHASSRSYQSSAASSPRSFTASSPRSLSSFSDSLTLKSASPSTKSEHFDPAYDHLYNLTQLAEVSLAYFNQSSSYNRKSVICNTKDVSDTPTSQQQNNNESFECRDCGKNYSTSSNLARHRQIHRSPNDTKARTCPQCGKLYVSMPAYSMHLRTHNQICQCPHCSKCFSRPWLLQGHIRTHTGEKPFKCKVCDKAFADKSNLRAHIQTHSKIKPFVCEKCGKAFALKSYLYKHEDSSCLKSNMTPNAYDDNSSSHLNKHTLVV</sequence>
<comment type="subcellular location">
    <subcellularLocation>
        <location evidence="1">Nucleus</location>
    </subcellularLocation>
</comment>
<evidence type="ECO:0000256" key="10">
    <source>
        <dbReference type="ARBA" id="ARBA00037948"/>
    </source>
</evidence>
<organism evidence="14">
    <name type="scientific">Cacopsylla melanoneura</name>
    <dbReference type="NCBI Taxonomy" id="428564"/>
    <lineage>
        <taxon>Eukaryota</taxon>
        <taxon>Metazoa</taxon>
        <taxon>Ecdysozoa</taxon>
        <taxon>Arthropoda</taxon>
        <taxon>Hexapoda</taxon>
        <taxon>Insecta</taxon>
        <taxon>Pterygota</taxon>
        <taxon>Neoptera</taxon>
        <taxon>Paraneoptera</taxon>
        <taxon>Hemiptera</taxon>
        <taxon>Sternorrhyncha</taxon>
        <taxon>Psylloidea</taxon>
        <taxon>Psyllidae</taxon>
        <taxon>Psyllinae</taxon>
        <taxon>Cacopsylla</taxon>
    </lineage>
</organism>
<feature type="compositionally biased region" description="Acidic residues" evidence="12">
    <location>
        <begin position="55"/>
        <end position="77"/>
    </location>
</feature>
<reference evidence="14" key="1">
    <citation type="submission" date="2021-05" db="EMBL/GenBank/DDBJ databases">
        <authorList>
            <person name="Alioto T."/>
            <person name="Alioto T."/>
            <person name="Gomez Garrido J."/>
        </authorList>
    </citation>
    <scope>NUCLEOTIDE SEQUENCE</scope>
</reference>
<evidence type="ECO:0000256" key="2">
    <source>
        <dbReference type="ARBA" id="ARBA00022723"/>
    </source>
</evidence>
<dbReference type="PANTHER" id="PTHR24388">
    <property type="entry name" value="ZINC FINGER PROTEIN"/>
    <property type="match status" value="1"/>
</dbReference>
<keyword evidence="3" id="KW-0677">Repeat</keyword>
<evidence type="ECO:0000259" key="13">
    <source>
        <dbReference type="PROSITE" id="PS50157"/>
    </source>
</evidence>
<name>A0A8D8ZPA2_9HEMI</name>
<evidence type="ECO:0000256" key="4">
    <source>
        <dbReference type="ARBA" id="ARBA00022771"/>
    </source>
</evidence>
<feature type="compositionally biased region" description="Low complexity" evidence="12">
    <location>
        <begin position="78"/>
        <end position="125"/>
    </location>
</feature>
<dbReference type="GO" id="GO:0008270">
    <property type="term" value="F:zinc ion binding"/>
    <property type="evidence" value="ECO:0007669"/>
    <property type="project" value="UniProtKB-KW"/>
</dbReference>
<feature type="domain" description="C2H2-type" evidence="13">
    <location>
        <begin position="300"/>
        <end position="330"/>
    </location>
</feature>
<keyword evidence="9" id="KW-0539">Nucleus</keyword>
<dbReference type="PROSITE" id="PS00028">
    <property type="entry name" value="ZINC_FINGER_C2H2_1"/>
    <property type="match status" value="4"/>
</dbReference>
<dbReference type="InterPro" id="IPR036236">
    <property type="entry name" value="Znf_C2H2_sf"/>
</dbReference>